<dbReference type="EMBL" id="JGCY01000121">
    <property type="protein sequence ID" value="EXY76680.1"/>
    <property type="molecule type" value="Genomic_DNA"/>
</dbReference>
<protein>
    <submittedName>
        <fullName evidence="1">Uncharacterized protein</fullName>
    </submittedName>
</protein>
<accession>A0A015W896</accession>
<comment type="caution">
    <text evidence="1">The sequence shown here is derived from an EMBL/GenBank/DDBJ whole genome shotgun (WGS) entry which is preliminary data.</text>
</comment>
<sequence length="38" mass="4346">MYEVSCLLLPALLYVPPDDGAKSMCMALCIYQIDDFRF</sequence>
<gene>
    <name evidence="1" type="ORF">M124_4432</name>
</gene>
<organism evidence="1 2">
    <name type="scientific">Bacteroides fragilis str. 3988T(B)14</name>
    <dbReference type="NCBI Taxonomy" id="1339315"/>
    <lineage>
        <taxon>Bacteria</taxon>
        <taxon>Pseudomonadati</taxon>
        <taxon>Bacteroidota</taxon>
        <taxon>Bacteroidia</taxon>
        <taxon>Bacteroidales</taxon>
        <taxon>Bacteroidaceae</taxon>
        <taxon>Bacteroides</taxon>
    </lineage>
</organism>
<dbReference type="AlphaFoldDB" id="A0A015W896"/>
<evidence type="ECO:0000313" key="1">
    <source>
        <dbReference type="EMBL" id="EXY76680.1"/>
    </source>
</evidence>
<evidence type="ECO:0000313" key="2">
    <source>
        <dbReference type="Proteomes" id="UP000020529"/>
    </source>
</evidence>
<proteinExistence type="predicted"/>
<name>A0A015W896_BACFG</name>
<dbReference type="PATRIC" id="fig|1339315.3.peg.376"/>
<reference evidence="1 2" key="1">
    <citation type="submission" date="2014-02" db="EMBL/GenBank/DDBJ databases">
        <authorList>
            <person name="Sears C."/>
            <person name="Carroll K."/>
            <person name="Sack B.R."/>
            <person name="Qadri F."/>
            <person name="Myers L.L."/>
            <person name="Chung G.-T."/>
            <person name="Escheverria P."/>
            <person name="Fraser C.M."/>
            <person name="Sadzewicz L."/>
            <person name="Shefchek K.A."/>
            <person name="Tallon L."/>
            <person name="Das S.P."/>
            <person name="Daugherty S."/>
            <person name="Mongodin E.F."/>
        </authorList>
    </citation>
    <scope>NUCLEOTIDE SEQUENCE [LARGE SCALE GENOMIC DNA]</scope>
    <source>
        <strain evidence="2">3988T(B)14</strain>
    </source>
</reference>
<dbReference type="Proteomes" id="UP000020529">
    <property type="component" value="Unassembled WGS sequence"/>
</dbReference>